<dbReference type="EMBL" id="SLUM01000001">
    <property type="protein sequence ID" value="TCL61760.1"/>
    <property type="molecule type" value="Genomic_DNA"/>
</dbReference>
<dbReference type="Proteomes" id="UP000295184">
    <property type="component" value="Unassembled WGS sequence"/>
</dbReference>
<accession>A0A4R1R898</accession>
<organism evidence="2 3">
    <name type="scientific">Allofournierella massiliensis</name>
    <dbReference type="NCBI Taxonomy" id="1650663"/>
    <lineage>
        <taxon>Bacteria</taxon>
        <taxon>Bacillati</taxon>
        <taxon>Bacillota</taxon>
        <taxon>Clostridia</taxon>
        <taxon>Eubacteriales</taxon>
        <taxon>Oscillospiraceae</taxon>
        <taxon>Allofournierella</taxon>
    </lineage>
</organism>
<sequence>MEGQAPAGAEQDRTKTNRTKQQLHKKGEMNYGYEYWRLSRI</sequence>
<comment type="caution">
    <text evidence="2">The sequence shown here is derived from an EMBL/GenBank/DDBJ whole genome shotgun (WGS) entry which is preliminary data.</text>
</comment>
<gene>
    <name evidence="2" type="ORF">EDD77_101216</name>
</gene>
<name>A0A4R1R898_9FIRM</name>
<protein>
    <submittedName>
        <fullName evidence="2">Uncharacterized protein</fullName>
    </submittedName>
</protein>
<evidence type="ECO:0000256" key="1">
    <source>
        <dbReference type="SAM" id="MobiDB-lite"/>
    </source>
</evidence>
<evidence type="ECO:0000313" key="2">
    <source>
        <dbReference type="EMBL" id="TCL61760.1"/>
    </source>
</evidence>
<dbReference type="AlphaFoldDB" id="A0A4R1R898"/>
<proteinExistence type="predicted"/>
<evidence type="ECO:0000313" key="3">
    <source>
        <dbReference type="Proteomes" id="UP000295184"/>
    </source>
</evidence>
<feature type="region of interest" description="Disordered" evidence="1">
    <location>
        <begin position="1"/>
        <end position="26"/>
    </location>
</feature>
<reference evidence="2 3" key="1">
    <citation type="submission" date="2019-03" db="EMBL/GenBank/DDBJ databases">
        <title>Genomic Encyclopedia of Type Strains, Phase IV (KMG-IV): sequencing the most valuable type-strain genomes for metagenomic binning, comparative biology and taxonomic classification.</title>
        <authorList>
            <person name="Goeker M."/>
        </authorList>
    </citation>
    <scope>NUCLEOTIDE SEQUENCE [LARGE SCALE GENOMIC DNA]</scope>
    <source>
        <strain evidence="2 3">DSM 100451</strain>
    </source>
</reference>